<organism evidence="1 2">
    <name type="scientific">Actinoplanes digitatis</name>
    <dbReference type="NCBI Taxonomy" id="1868"/>
    <lineage>
        <taxon>Bacteria</taxon>
        <taxon>Bacillati</taxon>
        <taxon>Actinomycetota</taxon>
        <taxon>Actinomycetes</taxon>
        <taxon>Micromonosporales</taxon>
        <taxon>Micromonosporaceae</taxon>
        <taxon>Actinoplanes</taxon>
    </lineage>
</organism>
<dbReference type="AlphaFoldDB" id="A0A7W7HZT4"/>
<reference evidence="1 2" key="1">
    <citation type="submission" date="2020-08" db="EMBL/GenBank/DDBJ databases">
        <title>Sequencing the genomes of 1000 actinobacteria strains.</title>
        <authorList>
            <person name="Klenk H.-P."/>
        </authorList>
    </citation>
    <scope>NUCLEOTIDE SEQUENCE [LARGE SCALE GENOMIC DNA]</scope>
    <source>
        <strain evidence="1 2">DSM 43149</strain>
    </source>
</reference>
<dbReference type="RefSeq" id="WP_184995075.1">
    <property type="nucleotide sequence ID" value="NZ_BOMK01000041.1"/>
</dbReference>
<sequence length="159" mass="16605">MTQPPWDDDPALVADLREALAPREALPPDFAAAARAAFAWRTVDEELFLAELSFDSSAPHGALAIRAGTAAGARLLVFDGGGYRIDAEIDDDGDAVGQVSPASGGTVSCQTPDGTFAEAPIDEAGCFSVRTPAAGAVRLRLRAGGRPVSTDWINLGRRR</sequence>
<comment type="caution">
    <text evidence="1">The sequence shown here is derived from an EMBL/GenBank/DDBJ whole genome shotgun (WGS) entry which is preliminary data.</text>
</comment>
<evidence type="ECO:0000313" key="1">
    <source>
        <dbReference type="EMBL" id="MBB4763817.1"/>
    </source>
</evidence>
<protein>
    <submittedName>
        <fullName evidence="1">Uncharacterized protein</fullName>
    </submittedName>
</protein>
<accession>A0A7W7HZT4</accession>
<proteinExistence type="predicted"/>
<dbReference type="Proteomes" id="UP000578112">
    <property type="component" value="Unassembled WGS sequence"/>
</dbReference>
<evidence type="ECO:0000313" key="2">
    <source>
        <dbReference type="Proteomes" id="UP000578112"/>
    </source>
</evidence>
<gene>
    <name evidence="1" type="ORF">BJ971_004373</name>
</gene>
<keyword evidence="2" id="KW-1185">Reference proteome</keyword>
<dbReference type="EMBL" id="JACHNH010000001">
    <property type="protein sequence ID" value="MBB4763817.1"/>
    <property type="molecule type" value="Genomic_DNA"/>
</dbReference>
<name>A0A7W7HZT4_9ACTN</name>